<organism evidence="2 3">
    <name type="scientific">Candidatus Thermofonsia Clade 1 bacterium</name>
    <dbReference type="NCBI Taxonomy" id="2364210"/>
    <lineage>
        <taxon>Bacteria</taxon>
        <taxon>Bacillati</taxon>
        <taxon>Chloroflexota</taxon>
        <taxon>Candidatus Thermofontia</taxon>
        <taxon>Candidatus Thermofonsia Clade 1</taxon>
    </lineage>
</organism>
<feature type="transmembrane region" description="Helical" evidence="1">
    <location>
        <begin position="57"/>
        <end position="79"/>
    </location>
</feature>
<keyword evidence="1" id="KW-0472">Membrane</keyword>
<feature type="transmembrane region" description="Helical" evidence="1">
    <location>
        <begin position="12"/>
        <end position="37"/>
    </location>
</feature>
<feature type="transmembrane region" description="Helical" evidence="1">
    <location>
        <begin position="131"/>
        <end position="150"/>
    </location>
</feature>
<name>A0A2M8PF24_9CHLR</name>
<gene>
    <name evidence="2" type="ORF">CUN49_06925</name>
</gene>
<dbReference type="AlphaFoldDB" id="A0A2M8PF24"/>
<protein>
    <recommendedName>
        <fullName evidence="4">DUF1772 domain-containing protein</fullName>
    </recommendedName>
</protein>
<evidence type="ECO:0008006" key="4">
    <source>
        <dbReference type="Google" id="ProtNLM"/>
    </source>
</evidence>
<accession>A0A2M8PF24</accession>
<sequence>MTQETFNESGALLVFLINLGATLAMFGVILVIQIVHYPLFSRVGAENFRAYEAAHTALITLVVFPLMLAELITALLLALQPPRSVPSLAAWIGLALVGVTWLSTAFIQVPLHGRLSAGFDASAHQALVATNWLRTIAWSLRAVLVLWMAWRILETR</sequence>
<comment type="caution">
    <text evidence="2">The sequence shown here is derived from an EMBL/GenBank/DDBJ whole genome shotgun (WGS) entry which is preliminary data.</text>
</comment>
<dbReference type="EMBL" id="PGTM01000076">
    <property type="protein sequence ID" value="PJF36148.1"/>
    <property type="molecule type" value="Genomic_DNA"/>
</dbReference>
<dbReference type="Proteomes" id="UP000229681">
    <property type="component" value="Unassembled WGS sequence"/>
</dbReference>
<reference evidence="2 3" key="1">
    <citation type="submission" date="2017-11" db="EMBL/GenBank/DDBJ databases">
        <title>Evolution of Phototrophy in the Chloroflexi Phylum Driven by Horizontal Gene Transfer.</title>
        <authorList>
            <person name="Ward L.M."/>
            <person name="Hemp J."/>
            <person name="Shih P.M."/>
            <person name="Mcglynn S.E."/>
            <person name="Fischer W."/>
        </authorList>
    </citation>
    <scope>NUCLEOTIDE SEQUENCE [LARGE SCALE GENOMIC DNA]</scope>
    <source>
        <strain evidence="2">JP3_13</strain>
    </source>
</reference>
<evidence type="ECO:0000313" key="3">
    <source>
        <dbReference type="Proteomes" id="UP000229681"/>
    </source>
</evidence>
<proteinExistence type="predicted"/>
<evidence type="ECO:0000313" key="2">
    <source>
        <dbReference type="EMBL" id="PJF36148.1"/>
    </source>
</evidence>
<keyword evidence="1" id="KW-0812">Transmembrane</keyword>
<feature type="transmembrane region" description="Helical" evidence="1">
    <location>
        <begin position="91"/>
        <end position="111"/>
    </location>
</feature>
<keyword evidence="1" id="KW-1133">Transmembrane helix</keyword>
<evidence type="ECO:0000256" key="1">
    <source>
        <dbReference type="SAM" id="Phobius"/>
    </source>
</evidence>